<protein>
    <submittedName>
        <fullName evidence="1">Uncharacterized protein</fullName>
    </submittedName>
</protein>
<accession>A0A0E9W147</accession>
<reference evidence="1" key="1">
    <citation type="submission" date="2014-11" db="EMBL/GenBank/DDBJ databases">
        <authorList>
            <person name="Amaro Gonzalez C."/>
        </authorList>
    </citation>
    <scope>NUCLEOTIDE SEQUENCE</scope>
</reference>
<name>A0A0E9W147_ANGAN</name>
<dbReference type="EMBL" id="GBXM01025364">
    <property type="protein sequence ID" value="JAH83213.1"/>
    <property type="molecule type" value="Transcribed_RNA"/>
</dbReference>
<organism evidence="1">
    <name type="scientific">Anguilla anguilla</name>
    <name type="common">European freshwater eel</name>
    <name type="synonym">Muraena anguilla</name>
    <dbReference type="NCBI Taxonomy" id="7936"/>
    <lineage>
        <taxon>Eukaryota</taxon>
        <taxon>Metazoa</taxon>
        <taxon>Chordata</taxon>
        <taxon>Craniata</taxon>
        <taxon>Vertebrata</taxon>
        <taxon>Euteleostomi</taxon>
        <taxon>Actinopterygii</taxon>
        <taxon>Neopterygii</taxon>
        <taxon>Teleostei</taxon>
        <taxon>Anguilliformes</taxon>
        <taxon>Anguillidae</taxon>
        <taxon>Anguilla</taxon>
    </lineage>
</organism>
<reference evidence="1" key="2">
    <citation type="journal article" date="2015" name="Fish Shellfish Immunol.">
        <title>Early steps in the European eel (Anguilla anguilla)-Vibrio vulnificus interaction in the gills: Role of the RtxA13 toxin.</title>
        <authorList>
            <person name="Callol A."/>
            <person name="Pajuelo D."/>
            <person name="Ebbesson L."/>
            <person name="Teles M."/>
            <person name="MacKenzie S."/>
            <person name="Amaro C."/>
        </authorList>
    </citation>
    <scope>NUCLEOTIDE SEQUENCE</scope>
</reference>
<dbReference type="AlphaFoldDB" id="A0A0E9W147"/>
<evidence type="ECO:0000313" key="1">
    <source>
        <dbReference type="EMBL" id="JAH83213.1"/>
    </source>
</evidence>
<proteinExistence type="predicted"/>
<sequence length="22" mass="2521">MACLLYTVSRDHSSTHCQFAYS</sequence>